<feature type="region of interest" description="Disordered" evidence="1">
    <location>
        <begin position="1"/>
        <end position="24"/>
    </location>
</feature>
<sequence length="70" mass="8322">MSTEIRLKTPRLTKSPPQISLRERPQLSFSQDRETMMDFYSDDPQHDFDDRRRCLAKAAMSMLELREGIF</sequence>
<evidence type="ECO:0000256" key="1">
    <source>
        <dbReference type="SAM" id="MobiDB-lite"/>
    </source>
</evidence>
<reference evidence="2 3" key="1">
    <citation type="submission" date="2019-03" db="EMBL/GenBank/DDBJ databases">
        <title>First draft genome of Liparis tanakae, snailfish: a comprehensive survey of snailfish specific genes.</title>
        <authorList>
            <person name="Kim W."/>
            <person name="Song I."/>
            <person name="Jeong J.-H."/>
            <person name="Kim D."/>
            <person name="Kim S."/>
            <person name="Ryu S."/>
            <person name="Song J.Y."/>
            <person name="Lee S.K."/>
        </authorList>
    </citation>
    <scope>NUCLEOTIDE SEQUENCE [LARGE SCALE GENOMIC DNA]</scope>
    <source>
        <tissue evidence="2">Muscle</tissue>
    </source>
</reference>
<dbReference type="Proteomes" id="UP000314294">
    <property type="component" value="Unassembled WGS sequence"/>
</dbReference>
<gene>
    <name evidence="2" type="ORF">EYF80_000154</name>
</gene>
<proteinExistence type="predicted"/>
<dbReference type="EMBL" id="SRLO01000001">
    <property type="protein sequence ID" value="TNN89551.1"/>
    <property type="molecule type" value="Genomic_DNA"/>
</dbReference>
<name>A0A4Z2JI03_9TELE</name>
<comment type="caution">
    <text evidence="2">The sequence shown here is derived from an EMBL/GenBank/DDBJ whole genome shotgun (WGS) entry which is preliminary data.</text>
</comment>
<accession>A0A4Z2JI03</accession>
<evidence type="ECO:0000313" key="2">
    <source>
        <dbReference type="EMBL" id="TNN89551.1"/>
    </source>
</evidence>
<dbReference type="AlphaFoldDB" id="A0A4Z2JI03"/>
<keyword evidence="3" id="KW-1185">Reference proteome</keyword>
<evidence type="ECO:0000313" key="3">
    <source>
        <dbReference type="Proteomes" id="UP000314294"/>
    </source>
</evidence>
<protein>
    <submittedName>
        <fullName evidence="2">Uncharacterized protein</fullName>
    </submittedName>
</protein>
<organism evidence="2 3">
    <name type="scientific">Liparis tanakae</name>
    <name type="common">Tanaka's snailfish</name>
    <dbReference type="NCBI Taxonomy" id="230148"/>
    <lineage>
        <taxon>Eukaryota</taxon>
        <taxon>Metazoa</taxon>
        <taxon>Chordata</taxon>
        <taxon>Craniata</taxon>
        <taxon>Vertebrata</taxon>
        <taxon>Euteleostomi</taxon>
        <taxon>Actinopterygii</taxon>
        <taxon>Neopterygii</taxon>
        <taxon>Teleostei</taxon>
        <taxon>Neoteleostei</taxon>
        <taxon>Acanthomorphata</taxon>
        <taxon>Eupercaria</taxon>
        <taxon>Perciformes</taxon>
        <taxon>Cottioidei</taxon>
        <taxon>Cottales</taxon>
        <taxon>Liparidae</taxon>
        <taxon>Liparis</taxon>
    </lineage>
</organism>